<name>A0ABU4WEU9_9BACT</name>
<protein>
    <submittedName>
        <fullName evidence="1">Uncharacterized protein</fullName>
    </submittedName>
</protein>
<evidence type="ECO:0000313" key="2">
    <source>
        <dbReference type="Proteomes" id="UP001275932"/>
    </source>
</evidence>
<gene>
    <name evidence="1" type="ORF">MOX91_01045</name>
</gene>
<evidence type="ECO:0000313" key="1">
    <source>
        <dbReference type="EMBL" id="MDX8414773.1"/>
    </source>
</evidence>
<organism evidence="1 2">
    <name type="scientific">Intestinicryptomonas porci</name>
    <dbReference type="NCBI Taxonomy" id="2926320"/>
    <lineage>
        <taxon>Bacteria</taxon>
        <taxon>Pseudomonadati</taxon>
        <taxon>Verrucomicrobiota</taxon>
        <taxon>Opitutia</taxon>
        <taxon>Opitutales</taxon>
        <taxon>Intestinicryptomonaceae</taxon>
        <taxon>Intestinicryptomonas</taxon>
    </lineage>
</organism>
<reference evidence="1 2" key="1">
    <citation type="submission" date="2022-03" db="EMBL/GenBank/DDBJ databases">
        <title>Novel taxa within the pig intestine.</title>
        <authorList>
            <person name="Wylensek D."/>
            <person name="Bishof K."/>
            <person name="Afrizal A."/>
            <person name="Clavel T."/>
        </authorList>
    </citation>
    <scope>NUCLEOTIDE SEQUENCE [LARGE SCALE GENOMIC DNA]</scope>
    <source>
        <strain evidence="1 2">CLA-KB-P66</strain>
    </source>
</reference>
<accession>A0ABU4WEU9</accession>
<keyword evidence="2" id="KW-1185">Reference proteome</keyword>
<dbReference type="EMBL" id="JALBUT010000001">
    <property type="protein sequence ID" value="MDX8414773.1"/>
    <property type="molecule type" value="Genomic_DNA"/>
</dbReference>
<dbReference type="Proteomes" id="UP001275932">
    <property type="component" value="Unassembled WGS sequence"/>
</dbReference>
<proteinExistence type="predicted"/>
<comment type="caution">
    <text evidence="1">The sequence shown here is derived from an EMBL/GenBank/DDBJ whole genome shotgun (WGS) entry which is preliminary data.</text>
</comment>
<sequence length="707" mass="77597">MKKAIFLIGLCWAGFLNAYYMPFAESYVADEETGLLLYACGSATGGDSTAIHKDDARFADWASGWKNLVYGVNCEEEWRNPQNAVGKASDSVYDIVCLGDGGSITLTFDYPIFDGDGFDFAVFENSFDEYFLELAFVEVSSDGAHFVRFPNLYLESKPIGAFAKNNPRYIYNLASKYSCGYGHPFDLSELKSAYEFALSNGCTFSEEYKKSLLENYPYLDFSNVRYVRIIDIIGDGKTLDSEGQGIYDPVGCVASAGFDLNAVGVINSKKNSALKTQTILFTPISDRRLTGISPILLEASASSNLPVSFELAQGSGKIENGYYVPAEGVSERVIIKAVQSGNTVYAFASAYVSFLISDKSFQEIVFPKIADLPAPVASPKLITLKASASSGLKVSYDLSKGQGSVMSSNILRLTDTSAPQIIEVKASQGGDANYMEAKTILRTFAIYNPVAFNSSNPLSDANSNGYCDIFEYAFSQPYSGQNDAKFYPQIEVLGTRARVSWRICVDSDEVEITPKYKLNDGGETVPEYSLDYEYIEDGKIYRAYHYDVDAAYGDEVGAYFTGVLKSGETADSPVMSLRLEYSFEDWAAANSLKDADASEAAVPFGDSISNLQKYAFGLNGSGSASFSENKHFNVKIENGCPSFSFSVAKYALDYLDATPLWSSDMVNWQSGDLLLETSDDGNFKVYKVRHLNSQINPIFFKAVLRKK</sequence>
<dbReference type="RefSeq" id="WP_370396222.1">
    <property type="nucleotide sequence ID" value="NZ_JALBUT010000001.1"/>
</dbReference>